<evidence type="ECO:0000259" key="2">
    <source>
        <dbReference type="Pfam" id="PF01757"/>
    </source>
</evidence>
<dbReference type="PANTHER" id="PTHR23028:SF53">
    <property type="entry name" value="ACYL_TRANSF_3 DOMAIN-CONTAINING PROTEIN"/>
    <property type="match status" value="1"/>
</dbReference>
<evidence type="ECO:0000313" key="4">
    <source>
        <dbReference type="Proteomes" id="UP000018141"/>
    </source>
</evidence>
<keyword evidence="1" id="KW-1133">Transmembrane helix</keyword>
<accession>R7AL37</accession>
<feature type="transmembrane region" description="Helical" evidence="1">
    <location>
        <begin position="312"/>
        <end position="338"/>
    </location>
</feature>
<keyword evidence="1" id="KW-0812">Transmembrane</keyword>
<feature type="transmembrane region" description="Helical" evidence="1">
    <location>
        <begin position="155"/>
        <end position="172"/>
    </location>
</feature>
<evidence type="ECO:0000313" key="3">
    <source>
        <dbReference type="EMBL" id="CDD59080.1"/>
    </source>
</evidence>
<proteinExistence type="predicted"/>
<feature type="transmembrane region" description="Helical" evidence="1">
    <location>
        <begin position="7"/>
        <end position="27"/>
    </location>
</feature>
<feature type="transmembrane region" description="Helical" evidence="1">
    <location>
        <begin position="192"/>
        <end position="210"/>
    </location>
</feature>
<feature type="transmembrane region" description="Helical" evidence="1">
    <location>
        <begin position="222"/>
        <end position="243"/>
    </location>
</feature>
<feature type="transmembrane region" description="Helical" evidence="1">
    <location>
        <begin position="130"/>
        <end position="148"/>
    </location>
</feature>
<reference evidence="3" key="1">
    <citation type="submission" date="2012-11" db="EMBL/GenBank/DDBJ databases">
        <title>Dependencies among metagenomic species, viruses, plasmids and units of genetic variation.</title>
        <authorList>
            <person name="Nielsen H.B."/>
            <person name="Almeida M."/>
            <person name="Juncker A.S."/>
            <person name="Rasmussen S."/>
            <person name="Li J."/>
            <person name="Sunagawa S."/>
            <person name="Plichta D."/>
            <person name="Gautier L."/>
            <person name="Le Chatelier E."/>
            <person name="Peletier E."/>
            <person name="Bonde I."/>
            <person name="Nielsen T."/>
            <person name="Manichanh C."/>
            <person name="Arumugam M."/>
            <person name="Batto J."/>
            <person name="Santos M.B.Q.D."/>
            <person name="Blom N."/>
            <person name="Borruel N."/>
            <person name="Burgdorf K.S."/>
            <person name="Boumezbeur F."/>
            <person name="Casellas F."/>
            <person name="Dore J."/>
            <person name="Guarner F."/>
            <person name="Hansen T."/>
            <person name="Hildebrand F."/>
            <person name="Kaas R.S."/>
            <person name="Kennedy S."/>
            <person name="Kristiansen K."/>
            <person name="Kultima J.R."/>
            <person name="Leonard P."/>
            <person name="Levenez F."/>
            <person name="Lund O."/>
            <person name="Moumen B."/>
            <person name="Le Paslier D."/>
            <person name="Pons N."/>
            <person name="Pedersen O."/>
            <person name="Prifti E."/>
            <person name="Qin J."/>
            <person name="Raes J."/>
            <person name="Tap J."/>
            <person name="Tims S."/>
            <person name="Ussery D.W."/>
            <person name="Yamada T."/>
            <person name="MetaHit consortium"/>
            <person name="Renault P."/>
            <person name="Sicheritz-Ponten T."/>
            <person name="Bork P."/>
            <person name="Wang J."/>
            <person name="Brunak S."/>
            <person name="Ehrlich S.D."/>
        </authorList>
    </citation>
    <scope>NUCLEOTIDE SEQUENCE [LARGE SCALE GENOMIC DNA]</scope>
</reference>
<organism evidence="3 4">
    <name type="scientific">Bacteroides pectinophilus CAG:437</name>
    <dbReference type="NCBI Taxonomy" id="1263051"/>
    <lineage>
        <taxon>Bacteria</taxon>
        <taxon>Bacillati</taxon>
        <taxon>Bacillota</taxon>
        <taxon>Clostridia</taxon>
        <taxon>Eubacteriales</taxon>
    </lineage>
</organism>
<feature type="transmembrane region" description="Helical" evidence="1">
    <location>
        <begin position="73"/>
        <end position="96"/>
    </location>
</feature>
<gene>
    <name evidence="3" type="ORF">BN656_00108</name>
</gene>
<dbReference type="GO" id="GO:0000271">
    <property type="term" value="P:polysaccharide biosynthetic process"/>
    <property type="evidence" value="ECO:0007669"/>
    <property type="project" value="TreeGrafter"/>
</dbReference>
<keyword evidence="1" id="KW-0472">Membrane</keyword>
<dbReference type="PANTHER" id="PTHR23028">
    <property type="entry name" value="ACETYLTRANSFERASE"/>
    <property type="match status" value="1"/>
</dbReference>
<dbReference type="GO" id="GO:0016020">
    <property type="term" value="C:membrane"/>
    <property type="evidence" value="ECO:0007669"/>
    <property type="project" value="TreeGrafter"/>
</dbReference>
<dbReference type="Proteomes" id="UP000018141">
    <property type="component" value="Unassembled WGS sequence"/>
</dbReference>
<feature type="domain" description="Acyltransferase 3" evidence="2">
    <location>
        <begin position="5"/>
        <end position="325"/>
    </location>
</feature>
<dbReference type="Pfam" id="PF01757">
    <property type="entry name" value="Acyl_transf_3"/>
    <property type="match status" value="1"/>
</dbReference>
<evidence type="ECO:0000256" key="1">
    <source>
        <dbReference type="SAM" id="Phobius"/>
    </source>
</evidence>
<protein>
    <recommendedName>
        <fullName evidence="2">Acyltransferase 3 domain-containing protein</fullName>
    </recommendedName>
</protein>
<dbReference type="AlphaFoldDB" id="R7AL37"/>
<feature type="transmembrane region" description="Helical" evidence="1">
    <location>
        <begin position="249"/>
        <end position="266"/>
    </location>
</feature>
<feature type="transmembrane region" description="Helical" evidence="1">
    <location>
        <begin position="33"/>
        <end position="52"/>
    </location>
</feature>
<sequence length="349" mass="40644">MAKNNSITFWRLAFTVLVALFHFLRLYDLNTGWYISVEFFFITSGFLLINTCDKKRNKEGISDSPWIYTKKRIARLYPMYLFCFILNFVIYSRILYPSVTSKMQALLESIYELIGIQMVGLNQDIYFNNVAWYVSALLIAGYFIYYMVLNHRKFYIQFVCPISVILIYSFYYRIYTGMEMWGDSIGFWQHDALLRALAGMNMGIMSYQLCNKIKDIRLTAVSEYLLDAAEIFSFLFIIIYTAIVHNTDNDYAMVIFMAVAVALAFGHRRFNSVFNNKLINYLSGLTYAMYLNHAILISVFKRFAPELNALTIAAFFAILLIMSVVSQFIVDKCVYICANIIKPKLIQKN</sequence>
<feature type="transmembrane region" description="Helical" evidence="1">
    <location>
        <begin position="278"/>
        <end position="300"/>
    </location>
</feature>
<dbReference type="EMBL" id="CBHH010000063">
    <property type="protein sequence ID" value="CDD59080.1"/>
    <property type="molecule type" value="Genomic_DNA"/>
</dbReference>
<dbReference type="InterPro" id="IPR050879">
    <property type="entry name" value="Acyltransferase_3"/>
</dbReference>
<comment type="caution">
    <text evidence="3">The sequence shown here is derived from an EMBL/GenBank/DDBJ whole genome shotgun (WGS) entry which is preliminary data.</text>
</comment>
<dbReference type="GO" id="GO:0016747">
    <property type="term" value="F:acyltransferase activity, transferring groups other than amino-acyl groups"/>
    <property type="evidence" value="ECO:0007669"/>
    <property type="project" value="InterPro"/>
</dbReference>
<dbReference type="InterPro" id="IPR002656">
    <property type="entry name" value="Acyl_transf_3_dom"/>
</dbReference>
<name>R7AL37_9FIRM</name>